<organism evidence="2 3">
    <name type="scientific">Candidatus Nitrosocosmicus arcticus</name>
    <dbReference type="NCBI Taxonomy" id="2035267"/>
    <lineage>
        <taxon>Archaea</taxon>
        <taxon>Nitrososphaerota</taxon>
        <taxon>Nitrososphaeria</taxon>
        <taxon>Nitrososphaerales</taxon>
        <taxon>Nitrososphaeraceae</taxon>
        <taxon>Candidatus Nitrosocosmicus</taxon>
    </lineage>
</organism>
<gene>
    <name evidence="2" type="ORF">NARC_40012</name>
</gene>
<feature type="compositionally biased region" description="Polar residues" evidence="1">
    <location>
        <begin position="90"/>
        <end position="101"/>
    </location>
</feature>
<evidence type="ECO:0000256" key="1">
    <source>
        <dbReference type="SAM" id="MobiDB-lite"/>
    </source>
</evidence>
<keyword evidence="3" id="KW-1185">Reference proteome</keyword>
<accession>A0A557SWS1</accession>
<evidence type="ECO:0000313" key="3">
    <source>
        <dbReference type="Proteomes" id="UP000315289"/>
    </source>
</evidence>
<feature type="region of interest" description="Disordered" evidence="1">
    <location>
        <begin position="84"/>
        <end position="117"/>
    </location>
</feature>
<dbReference type="AlphaFoldDB" id="A0A557SWS1"/>
<dbReference type="EMBL" id="VOAH01000004">
    <property type="protein sequence ID" value="TVP41053.1"/>
    <property type="molecule type" value="Genomic_DNA"/>
</dbReference>
<reference evidence="2 3" key="1">
    <citation type="journal article" date="2019" name="Front. Microbiol.">
        <title>Ammonia Oxidation by the Arctic Terrestrial Thaumarchaeote Candidatus Nitrosocosmicus arcticus Is Stimulated by Increasing Temperatures.</title>
        <authorList>
            <person name="Alves R.J.E."/>
            <person name="Kerou M."/>
            <person name="Zappe A."/>
            <person name="Bittner R."/>
            <person name="Abby S.S."/>
            <person name="Schmidt H.A."/>
            <person name="Pfeifer K."/>
            <person name="Schleper C."/>
        </authorList>
    </citation>
    <scope>NUCLEOTIDE SEQUENCE [LARGE SCALE GENOMIC DNA]</scope>
    <source>
        <strain evidence="2 3">Kfb</strain>
    </source>
</reference>
<comment type="caution">
    <text evidence="2">The sequence shown here is derived from an EMBL/GenBank/DDBJ whole genome shotgun (WGS) entry which is preliminary data.</text>
</comment>
<dbReference type="Proteomes" id="UP000315289">
    <property type="component" value="Unassembled WGS sequence"/>
</dbReference>
<protein>
    <submittedName>
        <fullName evidence="2">Uncharacterized protein</fullName>
    </submittedName>
</protein>
<proteinExistence type="predicted"/>
<name>A0A557SWS1_9ARCH</name>
<dbReference type="RefSeq" id="WP_144729175.1">
    <property type="nucleotide sequence ID" value="NZ_ML675580.1"/>
</dbReference>
<evidence type="ECO:0000313" key="2">
    <source>
        <dbReference type="EMBL" id="TVP41053.1"/>
    </source>
</evidence>
<sequence>MLVNFSRYQILRLVVIVGLIPVSAIQGTTLITSVFADNLCLGPLACSAVGGSGGRGGDTGDAISGDIGPGGSCFAKNHVTIGDECGGSTGSSEPRSGSGDHSMNGGRGGEAHNTVRS</sequence>
<dbReference type="OrthoDB" id="375934at2157"/>